<feature type="region of interest" description="Disordered" evidence="1">
    <location>
        <begin position="41"/>
        <end position="79"/>
    </location>
</feature>
<dbReference type="AlphaFoldDB" id="A0AAV7P2N8"/>
<proteinExistence type="predicted"/>
<evidence type="ECO:0000313" key="3">
    <source>
        <dbReference type="Proteomes" id="UP001066276"/>
    </source>
</evidence>
<accession>A0AAV7P2N8</accession>
<dbReference type="EMBL" id="JANPWB010000011">
    <property type="protein sequence ID" value="KAJ1121979.1"/>
    <property type="molecule type" value="Genomic_DNA"/>
</dbReference>
<reference evidence="2" key="1">
    <citation type="journal article" date="2022" name="bioRxiv">
        <title>Sequencing and chromosome-scale assembly of the giantPleurodeles waltlgenome.</title>
        <authorList>
            <person name="Brown T."/>
            <person name="Elewa A."/>
            <person name="Iarovenko S."/>
            <person name="Subramanian E."/>
            <person name="Araus A.J."/>
            <person name="Petzold A."/>
            <person name="Susuki M."/>
            <person name="Suzuki K.-i.T."/>
            <person name="Hayashi T."/>
            <person name="Toyoda A."/>
            <person name="Oliveira C."/>
            <person name="Osipova E."/>
            <person name="Leigh N.D."/>
            <person name="Simon A."/>
            <person name="Yun M.H."/>
        </authorList>
    </citation>
    <scope>NUCLEOTIDE SEQUENCE</scope>
    <source>
        <strain evidence="2">20211129_DDA</strain>
        <tissue evidence="2">Liver</tissue>
    </source>
</reference>
<comment type="caution">
    <text evidence="2">The sequence shown here is derived from an EMBL/GenBank/DDBJ whole genome shotgun (WGS) entry which is preliminary data.</text>
</comment>
<organism evidence="2 3">
    <name type="scientific">Pleurodeles waltl</name>
    <name type="common">Iberian ribbed newt</name>
    <dbReference type="NCBI Taxonomy" id="8319"/>
    <lineage>
        <taxon>Eukaryota</taxon>
        <taxon>Metazoa</taxon>
        <taxon>Chordata</taxon>
        <taxon>Craniata</taxon>
        <taxon>Vertebrata</taxon>
        <taxon>Euteleostomi</taxon>
        <taxon>Amphibia</taxon>
        <taxon>Batrachia</taxon>
        <taxon>Caudata</taxon>
        <taxon>Salamandroidea</taxon>
        <taxon>Salamandridae</taxon>
        <taxon>Pleurodelinae</taxon>
        <taxon>Pleurodeles</taxon>
    </lineage>
</organism>
<sequence length="79" mass="8177">MHSALRGTTDWKSLVSGHGVRQAAEGEELRGTAACLKAPSRCHQPPASAGYPGTGSPSSVVMASGRQQEEKSCGALRRA</sequence>
<evidence type="ECO:0000256" key="1">
    <source>
        <dbReference type="SAM" id="MobiDB-lite"/>
    </source>
</evidence>
<gene>
    <name evidence="2" type="ORF">NDU88_000485</name>
</gene>
<keyword evidence="3" id="KW-1185">Reference proteome</keyword>
<evidence type="ECO:0000313" key="2">
    <source>
        <dbReference type="EMBL" id="KAJ1121979.1"/>
    </source>
</evidence>
<name>A0AAV7P2N8_PLEWA</name>
<dbReference type="Proteomes" id="UP001066276">
    <property type="component" value="Chromosome 7"/>
</dbReference>
<protein>
    <submittedName>
        <fullName evidence="2">Uncharacterized protein</fullName>
    </submittedName>
</protein>